<protein>
    <submittedName>
        <fullName evidence="1">Uncharacterized protein</fullName>
    </submittedName>
</protein>
<organism evidence="1 2">
    <name type="scientific">Leptobrachium leishanense</name>
    <name type="common">Leishan spiny toad</name>
    <dbReference type="NCBI Taxonomy" id="445787"/>
    <lineage>
        <taxon>Eukaryota</taxon>
        <taxon>Metazoa</taxon>
        <taxon>Chordata</taxon>
        <taxon>Craniata</taxon>
        <taxon>Vertebrata</taxon>
        <taxon>Euteleostomi</taxon>
        <taxon>Amphibia</taxon>
        <taxon>Batrachia</taxon>
        <taxon>Anura</taxon>
        <taxon>Pelobatoidea</taxon>
        <taxon>Megophryidae</taxon>
        <taxon>Leptobrachium</taxon>
    </lineage>
</organism>
<name>A0A8C5PPZ7_9ANUR</name>
<sequence>MILRDDISCCRVNSVVTAKSYCVTLECSEEVSDHPSVYSCTFRDLVQSLLLSKPLNVG</sequence>
<evidence type="ECO:0000313" key="2">
    <source>
        <dbReference type="Proteomes" id="UP000694569"/>
    </source>
</evidence>
<keyword evidence="2" id="KW-1185">Reference proteome</keyword>
<dbReference type="AlphaFoldDB" id="A0A8C5PPZ7"/>
<dbReference type="Ensembl" id="ENSLLET00000027056.1">
    <property type="protein sequence ID" value="ENSLLEP00000026057.1"/>
    <property type="gene ID" value="ENSLLEG00000016538.1"/>
</dbReference>
<reference evidence="1" key="2">
    <citation type="submission" date="2025-09" db="UniProtKB">
        <authorList>
            <consortium name="Ensembl"/>
        </authorList>
    </citation>
    <scope>IDENTIFICATION</scope>
</reference>
<proteinExistence type="predicted"/>
<evidence type="ECO:0000313" key="1">
    <source>
        <dbReference type="Ensembl" id="ENSLLEP00000026057.1"/>
    </source>
</evidence>
<dbReference type="Proteomes" id="UP000694569">
    <property type="component" value="Unplaced"/>
</dbReference>
<accession>A0A8C5PPZ7</accession>
<reference evidence="1" key="1">
    <citation type="submission" date="2025-08" db="UniProtKB">
        <authorList>
            <consortium name="Ensembl"/>
        </authorList>
    </citation>
    <scope>IDENTIFICATION</scope>
</reference>